<gene>
    <name evidence="1" type="ORF">EVAR_41483_1</name>
</gene>
<proteinExistence type="predicted"/>
<dbReference type="Proteomes" id="UP000299102">
    <property type="component" value="Unassembled WGS sequence"/>
</dbReference>
<dbReference type="OrthoDB" id="10051381at2759"/>
<accession>A0A4C1X3H9</accession>
<protein>
    <submittedName>
        <fullName evidence="1">Uncharacterized protein</fullName>
    </submittedName>
</protein>
<dbReference type="EMBL" id="BGZK01000702">
    <property type="protein sequence ID" value="GBP56847.1"/>
    <property type="molecule type" value="Genomic_DNA"/>
</dbReference>
<evidence type="ECO:0000313" key="1">
    <source>
        <dbReference type="EMBL" id="GBP56847.1"/>
    </source>
</evidence>
<comment type="caution">
    <text evidence="1">The sequence shown here is derived from an EMBL/GenBank/DDBJ whole genome shotgun (WGS) entry which is preliminary data.</text>
</comment>
<organism evidence="1 2">
    <name type="scientific">Eumeta variegata</name>
    <name type="common">Bagworm moth</name>
    <name type="synonym">Eumeta japonica</name>
    <dbReference type="NCBI Taxonomy" id="151549"/>
    <lineage>
        <taxon>Eukaryota</taxon>
        <taxon>Metazoa</taxon>
        <taxon>Ecdysozoa</taxon>
        <taxon>Arthropoda</taxon>
        <taxon>Hexapoda</taxon>
        <taxon>Insecta</taxon>
        <taxon>Pterygota</taxon>
        <taxon>Neoptera</taxon>
        <taxon>Endopterygota</taxon>
        <taxon>Lepidoptera</taxon>
        <taxon>Glossata</taxon>
        <taxon>Ditrysia</taxon>
        <taxon>Tineoidea</taxon>
        <taxon>Psychidae</taxon>
        <taxon>Oiketicinae</taxon>
        <taxon>Eumeta</taxon>
    </lineage>
</organism>
<evidence type="ECO:0000313" key="2">
    <source>
        <dbReference type="Proteomes" id="UP000299102"/>
    </source>
</evidence>
<name>A0A4C1X3H9_EUMVA</name>
<keyword evidence="2" id="KW-1185">Reference proteome</keyword>
<reference evidence="1 2" key="1">
    <citation type="journal article" date="2019" name="Commun. Biol.">
        <title>The bagworm genome reveals a unique fibroin gene that provides high tensile strength.</title>
        <authorList>
            <person name="Kono N."/>
            <person name="Nakamura H."/>
            <person name="Ohtoshi R."/>
            <person name="Tomita M."/>
            <person name="Numata K."/>
            <person name="Arakawa K."/>
        </authorList>
    </citation>
    <scope>NUCLEOTIDE SEQUENCE [LARGE SCALE GENOMIC DNA]</scope>
</reference>
<sequence>MESFMPISNDDPKFLQIHFTGSSEDCVSFRYLYDFIEQEEQKAIMELLDFYLENPNQFIPLFNKVAPQLINKNNQMVIKTDKIPLGERAGKFDGRP</sequence>
<dbReference type="AlphaFoldDB" id="A0A4C1X3H9"/>